<dbReference type="InterPro" id="IPR007718">
    <property type="entry name" value="Srp40_C"/>
</dbReference>
<dbReference type="AlphaFoldDB" id="A0AAN7TE26"/>
<feature type="region of interest" description="Disordered" evidence="1">
    <location>
        <begin position="57"/>
        <end position="377"/>
    </location>
</feature>
<evidence type="ECO:0000313" key="3">
    <source>
        <dbReference type="EMBL" id="KAK5111518.1"/>
    </source>
</evidence>
<reference evidence="3" key="1">
    <citation type="submission" date="2023-08" db="EMBL/GenBank/DDBJ databases">
        <title>Black Yeasts Isolated from many extreme environments.</title>
        <authorList>
            <person name="Coleine C."/>
            <person name="Stajich J.E."/>
            <person name="Selbmann L."/>
        </authorList>
    </citation>
    <scope>NUCLEOTIDE SEQUENCE</scope>
    <source>
        <strain evidence="3">CCFEE 5401</strain>
    </source>
</reference>
<dbReference type="GO" id="GO:0005654">
    <property type="term" value="C:nucleoplasm"/>
    <property type="evidence" value="ECO:0007669"/>
    <property type="project" value="TreeGrafter"/>
</dbReference>
<name>A0AAN7TE26_9PEZI</name>
<dbReference type="PANTHER" id="PTHR23216:SF1">
    <property type="entry name" value="NUCLEOLAR AND COILED-BODY PHOSPHOPROTEIN 1"/>
    <property type="match status" value="1"/>
</dbReference>
<feature type="compositionally biased region" description="Basic and acidic residues" evidence="1">
    <location>
        <begin position="75"/>
        <end position="97"/>
    </location>
</feature>
<feature type="compositionally biased region" description="Low complexity" evidence="1">
    <location>
        <begin position="317"/>
        <end position="330"/>
    </location>
</feature>
<protein>
    <recommendedName>
        <fullName evidence="2">Srp40 C-terminal domain-containing protein</fullName>
    </recommendedName>
</protein>
<organism evidence="3 4">
    <name type="scientific">Meristemomyces frigidus</name>
    <dbReference type="NCBI Taxonomy" id="1508187"/>
    <lineage>
        <taxon>Eukaryota</taxon>
        <taxon>Fungi</taxon>
        <taxon>Dikarya</taxon>
        <taxon>Ascomycota</taxon>
        <taxon>Pezizomycotina</taxon>
        <taxon>Dothideomycetes</taxon>
        <taxon>Dothideomycetidae</taxon>
        <taxon>Mycosphaerellales</taxon>
        <taxon>Teratosphaeriaceae</taxon>
        <taxon>Meristemomyces</taxon>
    </lineage>
</organism>
<dbReference type="EMBL" id="JAVRRL010000038">
    <property type="protein sequence ID" value="KAK5111518.1"/>
    <property type="molecule type" value="Genomic_DNA"/>
</dbReference>
<comment type="caution">
    <text evidence="3">The sequence shown here is derived from an EMBL/GenBank/DDBJ whole genome shotgun (WGS) entry which is preliminary data.</text>
</comment>
<dbReference type="PANTHER" id="PTHR23216">
    <property type="entry name" value="NUCLEOLAR AND COILED-BODY PHOSPHOPROTEIN 1"/>
    <property type="match status" value="1"/>
</dbReference>
<evidence type="ECO:0000313" key="4">
    <source>
        <dbReference type="Proteomes" id="UP001310890"/>
    </source>
</evidence>
<dbReference type="Pfam" id="PF05022">
    <property type="entry name" value="SRP40_C"/>
    <property type="match status" value="1"/>
</dbReference>
<sequence length="446" mass="47731">MVKGTPPPLPLGTLLAQLEQHLDQIPDRKTLNATLKDVQKKGSSGLSDLAVIDLWSSRKQQTQEKPATKDQIVAKVEKKSAERKKKESSDSSSSKEDSSDESADAESDSSSDDEKVEEAKVAAVSTKRKREATPESSSSEESSEEDSSSASDESAPAAKRTKMEERPVAEDVDSSDDSSSSDSEDDMEVDSSDNSTSDSESDSDSDSSDSDEESDSAESDGSSDSDSSSSSSSESDSDTKSKTMPKHKATGPLNAIPSKGAKESKNAAPSKVEEPTKKAKKAKPSLPPKSESNSSAASSVTLQPDSPVKEETLLIPTSALATLDSSTSTPPEEESGIHPDRLKRLPASFAPTPTNTNATTTIPATQQNLDKLKKQNVPFSRIPKDTYVDPKFADNSYVSYDYADRAHRDLIVTKGKGFTKEKNKKKRGAYRGGAIDFTPKGIKFED</sequence>
<evidence type="ECO:0000256" key="1">
    <source>
        <dbReference type="SAM" id="MobiDB-lite"/>
    </source>
</evidence>
<accession>A0AAN7TE26</accession>
<feature type="compositionally biased region" description="Acidic residues" evidence="1">
    <location>
        <begin position="182"/>
        <end position="191"/>
    </location>
</feature>
<feature type="compositionally biased region" description="Low complexity" evidence="1">
    <location>
        <begin position="288"/>
        <end position="299"/>
    </location>
</feature>
<proteinExistence type="predicted"/>
<dbReference type="GO" id="GO:0005730">
    <property type="term" value="C:nucleolus"/>
    <property type="evidence" value="ECO:0007669"/>
    <property type="project" value="InterPro"/>
</dbReference>
<feature type="compositionally biased region" description="Acidic residues" evidence="1">
    <location>
        <begin position="98"/>
        <end position="116"/>
    </location>
</feature>
<feature type="domain" description="Srp40 C-terminal" evidence="2">
    <location>
        <begin position="378"/>
        <end position="444"/>
    </location>
</feature>
<evidence type="ECO:0000259" key="2">
    <source>
        <dbReference type="Pfam" id="PF05022"/>
    </source>
</evidence>
<dbReference type="InterPro" id="IPR039191">
    <property type="entry name" value="Nopp140-like"/>
</dbReference>
<feature type="compositionally biased region" description="Low complexity" evidence="1">
    <location>
        <begin position="350"/>
        <end position="368"/>
    </location>
</feature>
<feature type="compositionally biased region" description="Acidic residues" evidence="1">
    <location>
        <begin position="199"/>
        <end position="223"/>
    </location>
</feature>
<feature type="compositionally biased region" description="Basic and acidic residues" evidence="1">
    <location>
        <begin position="260"/>
        <end position="277"/>
    </location>
</feature>
<feature type="compositionally biased region" description="Low complexity" evidence="1">
    <location>
        <begin position="224"/>
        <end position="234"/>
    </location>
</feature>
<dbReference type="Proteomes" id="UP001310890">
    <property type="component" value="Unassembled WGS sequence"/>
</dbReference>
<gene>
    <name evidence="3" type="ORF">LTR62_004813</name>
</gene>